<feature type="region of interest" description="Disordered" evidence="7">
    <location>
        <begin position="1"/>
        <end position="28"/>
    </location>
</feature>
<dbReference type="STRING" id="6265.A0A0B2V7Q9"/>
<keyword evidence="5" id="KW-0539">Nucleus</keyword>
<evidence type="ECO:0000256" key="2">
    <source>
        <dbReference type="ARBA" id="ARBA00007466"/>
    </source>
</evidence>
<reference evidence="8 9" key="1">
    <citation type="submission" date="2014-11" db="EMBL/GenBank/DDBJ databases">
        <title>Genetic blueprint of the zoonotic pathogen Toxocara canis.</title>
        <authorList>
            <person name="Zhu X.-Q."/>
            <person name="Korhonen P.K."/>
            <person name="Cai H."/>
            <person name="Young N.D."/>
            <person name="Nejsum P."/>
            <person name="von Samson-Himmelstjerna G."/>
            <person name="Boag P.R."/>
            <person name="Tan P."/>
            <person name="Li Q."/>
            <person name="Min J."/>
            <person name="Yang Y."/>
            <person name="Wang X."/>
            <person name="Fang X."/>
            <person name="Hall R.S."/>
            <person name="Hofmann A."/>
            <person name="Sternberg P.W."/>
            <person name="Jex A.R."/>
            <person name="Gasser R.B."/>
        </authorList>
    </citation>
    <scope>NUCLEOTIDE SEQUENCE [LARGE SCALE GENOMIC DNA]</scope>
    <source>
        <strain evidence="8">PN_DK_2014</strain>
    </source>
</reference>
<keyword evidence="4" id="KW-0698">rRNA processing</keyword>
<evidence type="ECO:0000256" key="1">
    <source>
        <dbReference type="ARBA" id="ARBA00004604"/>
    </source>
</evidence>
<evidence type="ECO:0000256" key="5">
    <source>
        <dbReference type="ARBA" id="ARBA00023242"/>
    </source>
</evidence>
<evidence type="ECO:0000256" key="3">
    <source>
        <dbReference type="ARBA" id="ARBA00022517"/>
    </source>
</evidence>
<evidence type="ECO:0000313" key="8">
    <source>
        <dbReference type="EMBL" id="KHN77573.1"/>
    </source>
</evidence>
<dbReference type="GO" id="GO:0030692">
    <property type="term" value="C:Noc4p-Nop14p complex"/>
    <property type="evidence" value="ECO:0007669"/>
    <property type="project" value="TreeGrafter"/>
</dbReference>
<keyword evidence="3" id="KW-0690">Ribosome biogenesis</keyword>
<dbReference type="OMA" id="IARMEGY"/>
<sequence length="316" mass="36074">MKTKRSTAGGGMKRNKKRTAARKANPFELKFNRNKHKVLGRGSDSVAVGAPTLSKKKAFENRLNSLAVELRQFGKSNKIVDRRLGERDLHMTQEDRLVKRFTAERLKAFKSNKFQLADPQDEELTHKGSALTSVEKYDRTVSDEDDDGGGEMDADVVATAHFGGGLPESVDDKTEQKYARRKDLIAELIAKTKQQRYDKQMARDEQEDMTNRLDEQWKKLMHTGAMNHFTNMPSSQHKDHKAADDEYDLLLCELKMDSGKRGEAAERQKTEEEIAKDEQLKLIELEKARIARMEGYSTEVDFVSPLLWKPFSVSCF</sequence>
<evidence type="ECO:0000256" key="6">
    <source>
        <dbReference type="ARBA" id="ARBA00024695"/>
    </source>
</evidence>
<comment type="similarity">
    <text evidence="2">Belongs to the NOP14 family.</text>
</comment>
<dbReference type="GO" id="GO:0030490">
    <property type="term" value="P:maturation of SSU-rRNA"/>
    <property type="evidence" value="ECO:0007669"/>
    <property type="project" value="TreeGrafter"/>
</dbReference>
<dbReference type="OrthoDB" id="284275at2759"/>
<accession>A0A0B2V7Q9</accession>
<dbReference type="Pfam" id="PF04147">
    <property type="entry name" value="Nop14"/>
    <property type="match status" value="1"/>
</dbReference>
<name>A0A0B2V7Q9_TOXCA</name>
<gene>
    <name evidence="8" type="primary">NOP14</name>
    <name evidence="8" type="ORF">Tcan_12476</name>
</gene>
<dbReference type="PANTHER" id="PTHR23183">
    <property type="entry name" value="NOP14"/>
    <property type="match status" value="1"/>
</dbReference>
<proteinExistence type="inferred from homology"/>
<evidence type="ECO:0000313" key="9">
    <source>
        <dbReference type="Proteomes" id="UP000031036"/>
    </source>
</evidence>
<evidence type="ECO:0000256" key="7">
    <source>
        <dbReference type="SAM" id="MobiDB-lite"/>
    </source>
</evidence>
<comment type="caution">
    <text evidence="8">The sequence shown here is derived from an EMBL/GenBank/DDBJ whole genome shotgun (WGS) entry which is preliminary data.</text>
</comment>
<organism evidence="8 9">
    <name type="scientific">Toxocara canis</name>
    <name type="common">Canine roundworm</name>
    <dbReference type="NCBI Taxonomy" id="6265"/>
    <lineage>
        <taxon>Eukaryota</taxon>
        <taxon>Metazoa</taxon>
        <taxon>Ecdysozoa</taxon>
        <taxon>Nematoda</taxon>
        <taxon>Chromadorea</taxon>
        <taxon>Rhabditida</taxon>
        <taxon>Spirurina</taxon>
        <taxon>Ascaridomorpha</taxon>
        <taxon>Ascaridoidea</taxon>
        <taxon>Toxocaridae</taxon>
        <taxon>Toxocara</taxon>
    </lineage>
</organism>
<comment type="function">
    <text evidence="6">Involved in nucleolar processing of pre-18S ribosomal RNA. Has a role in the nuclear export of 40S pre-ribosomal subunit to the cytoplasm.</text>
</comment>
<evidence type="ECO:0000256" key="4">
    <source>
        <dbReference type="ARBA" id="ARBA00022552"/>
    </source>
</evidence>
<dbReference type="GO" id="GO:0032040">
    <property type="term" value="C:small-subunit processome"/>
    <property type="evidence" value="ECO:0007669"/>
    <property type="project" value="InterPro"/>
</dbReference>
<protein>
    <submittedName>
        <fullName evidence="8">Nucleolar protein 14</fullName>
    </submittedName>
</protein>
<dbReference type="EMBL" id="JPKZ01002267">
    <property type="protein sequence ID" value="KHN77573.1"/>
    <property type="molecule type" value="Genomic_DNA"/>
</dbReference>
<dbReference type="InterPro" id="IPR007276">
    <property type="entry name" value="Nop14"/>
</dbReference>
<dbReference type="Proteomes" id="UP000031036">
    <property type="component" value="Unassembled WGS sequence"/>
</dbReference>
<dbReference type="PANTHER" id="PTHR23183:SF0">
    <property type="entry name" value="NUCLEOLAR PROTEIN 14"/>
    <property type="match status" value="1"/>
</dbReference>
<comment type="subcellular location">
    <subcellularLocation>
        <location evidence="1">Nucleus</location>
        <location evidence="1">Nucleolus</location>
    </subcellularLocation>
</comment>
<keyword evidence="9" id="KW-1185">Reference proteome</keyword>
<dbReference type="AlphaFoldDB" id="A0A0B2V7Q9"/>